<dbReference type="GO" id="GO:0051301">
    <property type="term" value="P:cell division"/>
    <property type="evidence" value="ECO:0007669"/>
    <property type="project" value="UniProtKB-KW"/>
</dbReference>
<feature type="transmembrane region" description="Helical" evidence="11">
    <location>
        <begin position="164"/>
        <end position="181"/>
    </location>
</feature>
<dbReference type="GO" id="GO:0071555">
    <property type="term" value="P:cell wall organization"/>
    <property type="evidence" value="ECO:0007669"/>
    <property type="project" value="UniProtKB-KW"/>
</dbReference>
<feature type="transmembrane region" description="Helical" evidence="11">
    <location>
        <begin position="112"/>
        <end position="129"/>
    </location>
</feature>
<feature type="transmembrane region" description="Helical" evidence="11">
    <location>
        <begin position="141"/>
        <end position="158"/>
    </location>
</feature>
<dbReference type="GO" id="GO:0009252">
    <property type="term" value="P:peptidoglycan biosynthetic process"/>
    <property type="evidence" value="ECO:0007669"/>
    <property type="project" value="UniProtKB-KW"/>
</dbReference>
<proteinExistence type="predicted"/>
<keyword evidence="2" id="KW-1003">Cell membrane</keyword>
<comment type="caution">
    <text evidence="12">The sequence shown here is derived from an EMBL/GenBank/DDBJ whole genome shotgun (WGS) entry which is preliminary data.</text>
</comment>
<keyword evidence="7" id="KW-0573">Peptidoglycan synthesis</keyword>
<dbReference type="PROSITE" id="PS00428">
    <property type="entry name" value="FTSW_RODA_SPOVE"/>
    <property type="match status" value="1"/>
</dbReference>
<feature type="transmembrane region" description="Helical" evidence="11">
    <location>
        <begin position="47"/>
        <end position="65"/>
    </location>
</feature>
<organism evidence="12 13">
    <name type="scientific">Robertmurraya siralis</name>
    <dbReference type="NCBI Taxonomy" id="77777"/>
    <lineage>
        <taxon>Bacteria</taxon>
        <taxon>Bacillati</taxon>
        <taxon>Bacillota</taxon>
        <taxon>Bacilli</taxon>
        <taxon>Bacillales</taxon>
        <taxon>Bacillaceae</taxon>
        <taxon>Robertmurraya</taxon>
    </lineage>
</organism>
<evidence type="ECO:0000256" key="5">
    <source>
        <dbReference type="ARBA" id="ARBA00022692"/>
    </source>
</evidence>
<evidence type="ECO:0000256" key="10">
    <source>
        <dbReference type="ARBA" id="ARBA00023316"/>
    </source>
</evidence>
<evidence type="ECO:0000256" key="4">
    <source>
        <dbReference type="ARBA" id="ARBA00022679"/>
    </source>
</evidence>
<accession>A0A920BUG8</accession>
<evidence type="ECO:0000256" key="3">
    <source>
        <dbReference type="ARBA" id="ARBA00022676"/>
    </source>
</evidence>
<dbReference type="GO" id="GO:0032153">
    <property type="term" value="C:cell division site"/>
    <property type="evidence" value="ECO:0007669"/>
    <property type="project" value="TreeGrafter"/>
</dbReference>
<gene>
    <name evidence="12" type="ORF">J27TS8_22950</name>
</gene>
<keyword evidence="13" id="KW-1185">Reference proteome</keyword>
<keyword evidence="10" id="KW-0961">Cell wall biogenesis/degradation</keyword>
<dbReference type="NCBIfam" id="TIGR02210">
    <property type="entry name" value="rodA_shape"/>
    <property type="match status" value="1"/>
</dbReference>
<reference evidence="12" key="1">
    <citation type="submission" date="2021-03" db="EMBL/GenBank/DDBJ databases">
        <title>Antimicrobial resistance genes in bacteria isolated from Japanese honey, and their potential for conferring macrolide and lincosamide resistance in the American foulbrood pathogen Paenibacillus larvae.</title>
        <authorList>
            <person name="Okamoto M."/>
            <person name="Kumagai M."/>
            <person name="Kanamori H."/>
            <person name="Takamatsu D."/>
        </authorList>
    </citation>
    <scope>NUCLEOTIDE SEQUENCE</scope>
    <source>
        <strain evidence="12">J27TS8</strain>
    </source>
</reference>
<dbReference type="GO" id="GO:0005886">
    <property type="term" value="C:plasma membrane"/>
    <property type="evidence" value="ECO:0007669"/>
    <property type="project" value="TreeGrafter"/>
</dbReference>
<evidence type="ECO:0000256" key="8">
    <source>
        <dbReference type="ARBA" id="ARBA00022989"/>
    </source>
</evidence>
<dbReference type="Pfam" id="PF01098">
    <property type="entry name" value="FTSW_RODA_SPOVE"/>
    <property type="match status" value="1"/>
</dbReference>
<keyword evidence="5 11" id="KW-0812">Transmembrane</keyword>
<evidence type="ECO:0000313" key="13">
    <source>
        <dbReference type="Proteomes" id="UP000682111"/>
    </source>
</evidence>
<name>A0A920BUG8_9BACI</name>
<feature type="transmembrane region" description="Helical" evidence="11">
    <location>
        <begin position="186"/>
        <end position="203"/>
    </location>
</feature>
<dbReference type="GO" id="GO:0016757">
    <property type="term" value="F:glycosyltransferase activity"/>
    <property type="evidence" value="ECO:0007669"/>
    <property type="project" value="UniProtKB-KW"/>
</dbReference>
<evidence type="ECO:0000256" key="9">
    <source>
        <dbReference type="ARBA" id="ARBA00023136"/>
    </source>
</evidence>
<evidence type="ECO:0000256" key="6">
    <source>
        <dbReference type="ARBA" id="ARBA00022960"/>
    </source>
</evidence>
<feature type="transmembrane region" description="Helical" evidence="11">
    <location>
        <begin position="72"/>
        <end position="92"/>
    </location>
</feature>
<sequence length="383" mass="43023">MERKEPQIDSQLLFILFGIFIFSLVVVYSASGQYQADDPFYFVKRQVVWYIIGFIAMTVVMHFDYELLEKWALPLYAVGMGLLLLVHFFGTFKNGSQRWISFGLFELQPSEFMKIFLVLLLAYYLSRVGEKSLTFIQSIPITFKLLSFTMVPFFLILIQPDLGSALVIAAVLFTLIGVSAISYKITLLLLSGFAALITCLVYLHNHFFDIFIKIIKPHQLERIYGWLSPDHFSSSYGYQLTQSMLGIGSGQMTGSGFNQGSQVQSGRIPEAHTDFIFAVIGEEFGFVGASILICLYLLLIFRMVHIALRANTLFAVYIIAGIIGLIAFQVFQNISMTIGLMPITGLALPFISYGGSALLTNMIGLGLVLSVHKRSKHYMFSKK</sequence>
<protein>
    <submittedName>
        <fullName evidence="12">Cell division protein FtsW</fullName>
    </submittedName>
</protein>
<dbReference type="InterPro" id="IPR001182">
    <property type="entry name" value="FtsW/RodA"/>
</dbReference>
<dbReference type="PANTHER" id="PTHR30474:SF1">
    <property type="entry name" value="PEPTIDOGLYCAN GLYCOSYLTRANSFERASE MRDB"/>
    <property type="match status" value="1"/>
</dbReference>
<keyword evidence="8 11" id="KW-1133">Transmembrane helix</keyword>
<keyword evidence="12" id="KW-0131">Cell cycle</keyword>
<comment type="subcellular location">
    <subcellularLocation>
        <location evidence="1">Membrane</location>
        <topology evidence="1">Multi-pass membrane protein</topology>
    </subcellularLocation>
</comment>
<keyword evidence="4" id="KW-0808">Transferase</keyword>
<evidence type="ECO:0000313" key="12">
    <source>
        <dbReference type="EMBL" id="GIN62302.1"/>
    </source>
</evidence>
<dbReference type="GO" id="GO:0015648">
    <property type="term" value="F:lipid-linked peptidoglycan transporter activity"/>
    <property type="evidence" value="ECO:0007669"/>
    <property type="project" value="TreeGrafter"/>
</dbReference>
<evidence type="ECO:0000256" key="11">
    <source>
        <dbReference type="SAM" id="Phobius"/>
    </source>
</evidence>
<feature type="transmembrane region" description="Helical" evidence="11">
    <location>
        <begin position="12"/>
        <end position="31"/>
    </location>
</feature>
<evidence type="ECO:0000256" key="7">
    <source>
        <dbReference type="ARBA" id="ARBA00022984"/>
    </source>
</evidence>
<feature type="transmembrane region" description="Helical" evidence="11">
    <location>
        <begin position="275"/>
        <end position="301"/>
    </location>
</feature>
<dbReference type="AlphaFoldDB" id="A0A920BUG8"/>
<dbReference type="EMBL" id="BORC01000003">
    <property type="protein sequence ID" value="GIN62302.1"/>
    <property type="molecule type" value="Genomic_DNA"/>
</dbReference>
<dbReference type="InterPro" id="IPR011923">
    <property type="entry name" value="RodA/MrdB"/>
</dbReference>
<keyword evidence="6" id="KW-0133">Cell shape</keyword>
<dbReference type="PANTHER" id="PTHR30474">
    <property type="entry name" value="CELL CYCLE PROTEIN"/>
    <property type="match status" value="1"/>
</dbReference>
<dbReference type="InterPro" id="IPR018365">
    <property type="entry name" value="Cell_cycle_FtsW-rel_CS"/>
</dbReference>
<keyword evidence="12" id="KW-0132">Cell division</keyword>
<dbReference type="RefSeq" id="WP_137743921.1">
    <property type="nucleotide sequence ID" value="NZ_BORC01000003.1"/>
</dbReference>
<dbReference type="OrthoDB" id="9768187at2"/>
<dbReference type="Proteomes" id="UP000682111">
    <property type="component" value="Unassembled WGS sequence"/>
</dbReference>
<evidence type="ECO:0000256" key="2">
    <source>
        <dbReference type="ARBA" id="ARBA00022475"/>
    </source>
</evidence>
<evidence type="ECO:0000256" key="1">
    <source>
        <dbReference type="ARBA" id="ARBA00004141"/>
    </source>
</evidence>
<keyword evidence="9 11" id="KW-0472">Membrane</keyword>
<feature type="transmembrane region" description="Helical" evidence="11">
    <location>
        <begin position="351"/>
        <end position="372"/>
    </location>
</feature>
<dbReference type="GO" id="GO:0008360">
    <property type="term" value="P:regulation of cell shape"/>
    <property type="evidence" value="ECO:0007669"/>
    <property type="project" value="UniProtKB-KW"/>
</dbReference>
<keyword evidence="3" id="KW-0328">Glycosyltransferase</keyword>
<feature type="transmembrane region" description="Helical" evidence="11">
    <location>
        <begin position="313"/>
        <end position="331"/>
    </location>
</feature>